<accession>C0CYF9</accession>
<dbReference type="AlphaFoldDB" id="C0CYF9"/>
<keyword evidence="1" id="KW-0408">Iron</keyword>
<dbReference type="EMBL" id="ACCJ01000111">
    <property type="protein sequence ID" value="EEG55893.1"/>
    <property type="molecule type" value="Genomic_DNA"/>
</dbReference>
<dbReference type="Pfam" id="PF04023">
    <property type="entry name" value="FeoA"/>
    <property type="match status" value="1"/>
</dbReference>
<keyword evidence="4" id="KW-1185">Reference proteome</keyword>
<reference evidence="3 4" key="1">
    <citation type="submission" date="2009-02" db="EMBL/GenBank/DDBJ databases">
        <title>Draft genome sequence of Clostridium asparagiforme (DSM 15981).</title>
        <authorList>
            <person name="Sudarsanam P."/>
            <person name="Ley R."/>
            <person name="Guruge J."/>
            <person name="Turnbaugh P.J."/>
            <person name="Mahowald M."/>
            <person name="Liep D."/>
            <person name="Gordon J."/>
        </authorList>
    </citation>
    <scope>NUCLEOTIDE SEQUENCE [LARGE SCALE GENOMIC DNA]</scope>
    <source>
        <strain evidence="3 4">DSM 15981</strain>
    </source>
</reference>
<feature type="domain" description="Ferrous iron transporter FeoA-like" evidence="2">
    <location>
        <begin position="12"/>
        <end position="80"/>
    </location>
</feature>
<dbReference type="InterPro" id="IPR008988">
    <property type="entry name" value="Transcriptional_repressor_C"/>
</dbReference>
<gene>
    <name evidence="3" type="ORF">CLOSTASPAR_02035</name>
</gene>
<dbReference type="InterPro" id="IPR053184">
    <property type="entry name" value="FeoA-like"/>
</dbReference>
<evidence type="ECO:0000259" key="2">
    <source>
        <dbReference type="SMART" id="SM00899"/>
    </source>
</evidence>
<dbReference type="InterPro" id="IPR038157">
    <property type="entry name" value="FeoA_core_dom"/>
</dbReference>
<dbReference type="HOGENOM" id="CLU_150646_6_0_9"/>
<dbReference type="PANTHER" id="PTHR43151">
    <property type="entry name" value="FEOA FAMILY PROTEIN"/>
    <property type="match status" value="1"/>
</dbReference>
<dbReference type="PANTHER" id="PTHR43151:SF1">
    <property type="entry name" value="SSR2333 PROTEIN"/>
    <property type="match status" value="1"/>
</dbReference>
<dbReference type="SUPFAM" id="SSF50037">
    <property type="entry name" value="C-terminal domain of transcriptional repressors"/>
    <property type="match status" value="1"/>
</dbReference>
<dbReference type="Proteomes" id="UP000004756">
    <property type="component" value="Unassembled WGS sequence"/>
</dbReference>
<organism evidence="3 4">
    <name type="scientific">[Clostridium] asparagiforme DSM 15981</name>
    <dbReference type="NCBI Taxonomy" id="518636"/>
    <lineage>
        <taxon>Bacteria</taxon>
        <taxon>Bacillati</taxon>
        <taxon>Bacillota</taxon>
        <taxon>Clostridia</taxon>
        <taxon>Lachnospirales</taxon>
        <taxon>Lachnospiraceae</taxon>
        <taxon>Enterocloster</taxon>
    </lineage>
</organism>
<protein>
    <submittedName>
        <fullName evidence="3">FeoA domain protein</fullName>
    </submittedName>
</protein>
<proteinExistence type="predicted"/>
<evidence type="ECO:0000313" key="3">
    <source>
        <dbReference type="EMBL" id="EEG55893.1"/>
    </source>
</evidence>
<evidence type="ECO:0000256" key="1">
    <source>
        <dbReference type="ARBA" id="ARBA00023004"/>
    </source>
</evidence>
<name>C0CYF9_9FIRM</name>
<evidence type="ECO:0000313" key="4">
    <source>
        <dbReference type="Proteomes" id="UP000004756"/>
    </source>
</evidence>
<comment type="caution">
    <text evidence="3">The sequence shown here is derived from an EMBL/GenBank/DDBJ whole genome shotgun (WGS) entry which is preliminary data.</text>
</comment>
<dbReference type="GO" id="GO:0046914">
    <property type="term" value="F:transition metal ion binding"/>
    <property type="evidence" value="ECO:0007669"/>
    <property type="project" value="InterPro"/>
</dbReference>
<dbReference type="InterPro" id="IPR007167">
    <property type="entry name" value="Fe-transptr_FeoA-like"/>
</dbReference>
<dbReference type="SMART" id="SM00899">
    <property type="entry name" value="FeoA"/>
    <property type="match status" value="1"/>
</dbReference>
<sequence length="80" mass="8780">MTGLFRKRSDCMPLTMARAGEVTSIKRVGGKDEVRRHLENMGFVPGTDVTVVSVNHGNVIVNVKEARVAISKEMANKILI</sequence>
<dbReference type="Gene3D" id="2.30.30.90">
    <property type="match status" value="1"/>
</dbReference>